<feature type="transmembrane region" description="Helical" evidence="1">
    <location>
        <begin position="15"/>
        <end position="36"/>
    </location>
</feature>
<dbReference type="RefSeq" id="WP_083071801.1">
    <property type="nucleotide sequence ID" value="NZ_JACKTG010000071.1"/>
</dbReference>
<sequence>MGPDALKSTDRPGRAVLRVFTAIAAATLLAGCSTVVEGRAVKASVRPGSSGVDVALLDPGNYPRRPSPPLALINWGDVFYLICGAGFLAMGLWYVALGVNTLRHRSRQRSQPARTADI</sequence>
<name>A0AAW5SAP7_MYCBC</name>
<keyword evidence="1" id="KW-1133">Transmembrane helix</keyword>
<reference evidence="2" key="3">
    <citation type="journal article" date="2022" name="BMC Genomics">
        <title>Comparative genome analysis of mycobacteria focusing on tRNA and non-coding RNA.</title>
        <authorList>
            <person name="Behra P.R.K."/>
            <person name="Pettersson B.M.F."/>
            <person name="Ramesh M."/>
            <person name="Das S."/>
            <person name="Dasgupta S."/>
            <person name="Kirsebom L.A."/>
        </authorList>
    </citation>
    <scope>NUCLEOTIDE SEQUENCE</scope>
    <source>
        <strain evidence="2">DSM 45439</strain>
    </source>
</reference>
<organism evidence="2 5">
    <name type="scientific">Mycobacterium bouchedurhonense</name>
    <dbReference type="NCBI Taxonomy" id="701041"/>
    <lineage>
        <taxon>Bacteria</taxon>
        <taxon>Bacillati</taxon>
        <taxon>Actinomycetota</taxon>
        <taxon>Actinomycetes</taxon>
        <taxon>Mycobacteriales</taxon>
        <taxon>Mycobacteriaceae</taxon>
        <taxon>Mycobacterium</taxon>
        <taxon>Mycobacterium avium complex (MAC)</taxon>
    </lineage>
</organism>
<dbReference type="EMBL" id="MVHL01000101">
    <property type="protein sequence ID" value="ORA41962.1"/>
    <property type="molecule type" value="Genomic_DNA"/>
</dbReference>
<dbReference type="EMBL" id="JACKTG010000071">
    <property type="protein sequence ID" value="MCV6991797.1"/>
    <property type="molecule type" value="Genomic_DNA"/>
</dbReference>
<comment type="caution">
    <text evidence="2">The sequence shown here is derived from an EMBL/GenBank/DDBJ whole genome shotgun (WGS) entry which is preliminary data.</text>
</comment>
<dbReference type="AlphaFoldDB" id="A0AAW5SAP7"/>
<dbReference type="PROSITE" id="PS51257">
    <property type="entry name" value="PROKAR_LIPOPROTEIN"/>
    <property type="match status" value="1"/>
</dbReference>
<evidence type="ECO:0000313" key="3">
    <source>
        <dbReference type="EMBL" id="ORA41962.1"/>
    </source>
</evidence>
<evidence type="ECO:0000256" key="1">
    <source>
        <dbReference type="SAM" id="Phobius"/>
    </source>
</evidence>
<evidence type="ECO:0000313" key="4">
    <source>
        <dbReference type="Proteomes" id="UP000192293"/>
    </source>
</evidence>
<dbReference type="Proteomes" id="UP001207588">
    <property type="component" value="Unassembled WGS sequence"/>
</dbReference>
<keyword evidence="1" id="KW-0812">Transmembrane</keyword>
<keyword evidence="4" id="KW-1185">Reference proteome</keyword>
<proteinExistence type="predicted"/>
<evidence type="ECO:0000313" key="2">
    <source>
        <dbReference type="EMBL" id="MCV6991797.1"/>
    </source>
</evidence>
<accession>A0AAW5SAP7</accession>
<evidence type="ECO:0000313" key="5">
    <source>
        <dbReference type="Proteomes" id="UP001207588"/>
    </source>
</evidence>
<keyword evidence="1" id="KW-0472">Membrane</keyword>
<protein>
    <recommendedName>
        <fullName evidence="6">Lipoprotein</fullName>
    </recommendedName>
</protein>
<dbReference type="Proteomes" id="UP000192293">
    <property type="component" value="Unassembled WGS sequence"/>
</dbReference>
<reference evidence="2" key="2">
    <citation type="submission" date="2020-07" db="EMBL/GenBank/DDBJ databases">
        <authorList>
            <person name="Pettersson B.M.F."/>
            <person name="Behra P.R.K."/>
            <person name="Ramesh M."/>
            <person name="Das S."/>
            <person name="Dasgupta S."/>
            <person name="Kirsebom L.A."/>
        </authorList>
    </citation>
    <scope>NUCLEOTIDE SEQUENCE</scope>
    <source>
        <strain evidence="2">DSM 45439</strain>
    </source>
</reference>
<evidence type="ECO:0008006" key="6">
    <source>
        <dbReference type="Google" id="ProtNLM"/>
    </source>
</evidence>
<gene>
    <name evidence="3" type="ORF">BST19_26945</name>
    <name evidence="2" type="ORF">H7I91_21410</name>
</gene>
<feature type="transmembrane region" description="Helical" evidence="1">
    <location>
        <begin position="78"/>
        <end position="99"/>
    </location>
</feature>
<reference evidence="3 4" key="1">
    <citation type="submission" date="2017-02" db="EMBL/GenBank/DDBJ databases">
        <title>The new phylogeny of genus Mycobacterium.</title>
        <authorList>
            <person name="Tortoli E."/>
            <person name="Trovato A."/>
            <person name="Cirillo D.M."/>
        </authorList>
    </citation>
    <scope>NUCLEOTIDE SEQUENCE [LARGE SCALE GENOMIC DNA]</scope>
    <source>
        <strain evidence="3 4">DSM 45439</strain>
    </source>
</reference>